<evidence type="ECO:0000256" key="10">
    <source>
        <dbReference type="SAM" id="Phobius"/>
    </source>
</evidence>
<feature type="compositionally biased region" description="Acidic residues" evidence="9">
    <location>
        <begin position="736"/>
        <end position="752"/>
    </location>
</feature>
<evidence type="ECO:0000256" key="9">
    <source>
        <dbReference type="SAM" id="MobiDB-lite"/>
    </source>
</evidence>
<dbReference type="PANTHER" id="PTHR24186:SF46">
    <property type="entry name" value="PROTEIN ACCELERATED CELL DEATH 6-LIKE"/>
    <property type="match status" value="1"/>
</dbReference>
<keyword evidence="6 8" id="KW-0040">ANK repeat</keyword>
<name>A0A0S3SJV6_PHAAN</name>
<organism evidence="12 13">
    <name type="scientific">Vigna angularis var. angularis</name>
    <dbReference type="NCBI Taxonomy" id="157739"/>
    <lineage>
        <taxon>Eukaryota</taxon>
        <taxon>Viridiplantae</taxon>
        <taxon>Streptophyta</taxon>
        <taxon>Embryophyta</taxon>
        <taxon>Tracheophyta</taxon>
        <taxon>Spermatophyta</taxon>
        <taxon>Magnoliopsida</taxon>
        <taxon>eudicotyledons</taxon>
        <taxon>Gunneridae</taxon>
        <taxon>Pentapetalae</taxon>
        <taxon>rosids</taxon>
        <taxon>fabids</taxon>
        <taxon>Fabales</taxon>
        <taxon>Fabaceae</taxon>
        <taxon>Papilionoideae</taxon>
        <taxon>50 kb inversion clade</taxon>
        <taxon>NPAAA clade</taxon>
        <taxon>indigoferoid/millettioid clade</taxon>
        <taxon>Phaseoleae</taxon>
        <taxon>Vigna</taxon>
    </lineage>
</organism>
<feature type="region of interest" description="Disordered" evidence="9">
    <location>
        <begin position="709"/>
        <end position="780"/>
    </location>
</feature>
<reference evidence="12 13" key="1">
    <citation type="journal article" date="2015" name="Sci. Rep.">
        <title>The power of single molecule real-time sequencing technology in the de novo assembly of a eukaryotic genome.</title>
        <authorList>
            <person name="Sakai H."/>
            <person name="Naito K."/>
            <person name="Ogiso-Tanaka E."/>
            <person name="Takahashi Y."/>
            <person name="Iseki K."/>
            <person name="Muto C."/>
            <person name="Satou K."/>
            <person name="Teruya K."/>
            <person name="Shiroma A."/>
            <person name="Shimoji M."/>
            <person name="Hirano T."/>
            <person name="Itoh T."/>
            <person name="Kaga A."/>
            <person name="Tomooka N."/>
        </authorList>
    </citation>
    <scope>NUCLEOTIDE SEQUENCE [LARGE SCALE GENOMIC DNA]</scope>
    <source>
        <strain evidence="13">cv. Shumari</strain>
    </source>
</reference>
<dbReference type="Pfam" id="PF00023">
    <property type="entry name" value="Ank"/>
    <property type="match status" value="2"/>
</dbReference>
<evidence type="ECO:0000256" key="5">
    <source>
        <dbReference type="ARBA" id="ARBA00022989"/>
    </source>
</evidence>
<dbReference type="Gene3D" id="1.25.40.20">
    <property type="entry name" value="Ankyrin repeat-containing domain"/>
    <property type="match status" value="3"/>
</dbReference>
<protein>
    <recommendedName>
        <fullName evidence="11">PGG domain-containing protein</fullName>
    </recommendedName>
</protein>
<dbReference type="PROSITE" id="PS50297">
    <property type="entry name" value="ANK_REP_REGION"/>
    <property type="match status" value="4"/>
</dbReference>
<feature type="compositionally biased region" description="Basic and acidic residues" evidence="9">
    <location>
        <begin position="709"/>
        <end position="735"/>
    </location>
</feature>
<evidence type="ECO:0000256" key="8">
    <source>
        <dbReference type="PROSITE-ProRule" id="PRU00023"/>
    </source>
</evidence>
<gene>
    <name evidence="12" type="primary">Vigan.07G203100</name>
    <name evidence="12" type="ORF">VIGAN_07203100</name>
</gene>
<accession>A0A0S3SJV6</accession>
<evidence type="ECO:0000256" key="3">
    <source>
        <dbReference type="ARBA" id="ARBA00022692"/>
    </source>
</evidence>
<keyword evidence="4" id="KW-0677">Repeat</keyword>
<evidence type="ECO:0000256" key="4">
    <source>
        <dbReference type="ARBA" id="ARBA00022737"/>
    </source>
</evidence>
<feature type="transmembrane region" description="Helical" evidence="10">
    <location>
        <begin position="572"/>
        <end position="600"/>
    </location>
</feature>
<keyword evidence="5 10" id="KW-1133">Transmembrane helix</keyword>
<feature type="repeat" description="ANK" evidence="8">
    <location>
        <begin position="433"/>
        <end position="453"/>
    </location>
</feature>
<feature type="domain" description="PGG" evidence="11">
    <location>
        <begin position="526"/>
        <end position="633"/>
    </location>
</feature>
<evidence type="ECO:0000313" key="12">
    <source>
        <dbReference type="EMBL" id="BAT93122.1"/>
    </source>
</evidence>
<dbReference type="InterPro" id="IPR036770">
    <property type="entry name" value="Ankyrin_rpt-contain_sf"/>
</dbReference>
<feature type="repeat" description="ANK" evidence="8">
    <location>
        <begin position="83"/>
        <end position="107"/>
    </location>
</feature>
<feature type="repeat" description="ANK" evidence="8">
    <location>
        <begin position="117"/>
        <end position="149"/>
    </location>
</feature>
<evidence type="ECO:0000259" key="11">
    <source>
        <dbReference type="Pfam" id="PF13962"/>
    </source>
</evidence>
<feature type="compositionally biased region" description="Acidic residues" evidence="9">
    <location>
        <begin position="762"/>
        <end position="780"/>
    </location>
</feature>
<dbReference type="EMBL" id="AP015040">
    <property type="protein sequence ID" value="BAT93122.1"/>
    <property type="molecule type" value="Genomic_DNA"/>
</dbReference>
<feature type="repeat" description="ANK" evidence="8">
    <location>
        <begin position="362"/>
        <end position="385"/>
    </location>
</feature>
<dbReference type="Proteomes" id="UP000291084">
    <property type="component" value="Chromosome 7"/>
</dbReference>
<keyword evidence="13" id="KW-1185">Reference proteome</keyword>
<feature type="region of interest" description="Disordered" evidence="9">
    <location>
        <begin position="20"/>
        <end position="39"/>
    </location>
</feature>
<evidence type="ECO:0000256" key="6">
    <source>
        <dbReference type="ARBA" id="ARBA00023043"/>
    </source>
</evidence>
<evidence type="ECO:0000256" key="7">
    <source>
        <dbReference type="ARBA" id="ARBA00023136"/>
    </source>
</evidence>
<feature type="transmembrane region" description="Helical" evidence="10">
    <location>
        <begin position="531"/>
        <end position="552"/>
    </location>
</feature>
<keyword evidence="3 10" id="KW-0812">Transmembrane</keyword>
<evidence type="ECO:0000256" key="2">
    <source>
        <dbReference type="ARBA" id="ARBA00004413"/>
    </source>
</evidence>
<dbReference type="SMART" id="SM00248">
    <property type="entry name" value="ANK"/>
    <property type="match status" value="9"/>
</dbReference>
<dbReference type="OrthoDB" id="598775at2759"/>
<comment type="subcellular location">
    <subcellularLocation>
        <location evidence="2">Cell membrane</location>
        <topology evidence="2">Peripheral membrane protein</topology>
        <orientation evidence="2">Cytoplasmic side</orientation>
    </subcellularLocation>
    <subcellularLocation>
        <location evidence="1">Membrane</location>
        <topology evidence="1">Multi-pass membrane protein</topology>
    </subcellularLocation>
</comment>
<dbReference type="SUPFAM" id="SSF48403">
    <property type="entry name" value="Ankyrin repeat"/>
    <property type="match status" value="1"/>
</dbReference>
<feature type="transmembrane region" description="Helical" evidence="10">
    <location>
        <begin position="612"/>
        <end position="634"/>
    </location>
</feature>
<evidence type="ECO:0000256" key="1">
    <source>
        <dbReference type="ARBA" id="ARBA00004141"/>
    </source>
</evidence>
<dbReference type="Pfam" id="PF12796">
    <property type="entry name" value="Ank_2"/>
    <property type="match status" value="2"/>
</dbReference>
<keyword evidence="7 10" id="KW-0472">Membrane</keyword>
<dbReference type="InterPro" id="IPR002110">
    <property type="entry name" value="Ankyrin_rpt"/>
</dbReference>
<dbReference type="PANTHER" id="PTHR24186">
    <property type="entry name" value="PROTEIN PHOSPHATASE 1 REGULATORY SUBUNIT"/>
    <property type="match status" value="1"/>
</dbReference>
<dbReference type="Pfam" id="PF13962">
    <property type="entry name" value="PGG"/>
    <property type="match status" value="1"/>
</dbReference>
<dbReference type="InterPro" id="IPR026961">
    <property type="entry name" value="PGG_dom"/>
</dbReference>
<evidence type="ECO:0000313" key="13">
    <source>
        <dbReference type="Proteomes" id="UP000291084"/>
    </source>
</evidence>
<dbReference type="PROSITE" id="PS50088">
    <property type="entry name" value="ANK_REPEAT"/>
    <property type="match status" value="4"/>
</dbReference>
<feature type="transmembrane region" description="Helical" evidence="10">
    <location>
        <begin position="646"/>
        <end position="666"/>
    </location>
</feature>
<dbReference type="GO" id="GO:0005886">
    <property type="term" value="C:plasma membrane"/>
    <property type="evidence" value="ECO:0007669"/>
    <property type="project" value="UniProtKB-SubCell"/>
</dbReference>
<sequence length="780" mass="88287">MMKFLRCGGKICMNNNDVENNYKGEEQPSRNVIESSEERRSDEAKAHGWWLLPKKTYDSIKENKPESDWSEIDEETILQQRPRGNTVLHIAALYGNDKCVEKVLQIGEHLLLTINGNGDTPLHVAARAGKISTLEKLVAALLHRNYEEAKEAILITNKQGNTFFHEALLNGHKNVMNILVSSPGFKQLAEETVFVSSNNNDKSVLGLAIEKGYEDIVDDVLTRMIPTNEDSYKKRKKLLVDSDMQMDKTENQGALSPGLAAILKERKVEGRMALMDIEMDTRDISTPTFSKNQGARSPAIMAILKENKGILEKILNRKKEWIHDKDDKERNALHYAASKGYLYGVEYLLHKCDTCNMETDRYGFYPLHLASACGHIEVVKKLLENCPNPREIIDKQGRNIVHIAAIMGKFDVVRYVLHDANRVKDMINDKDYDGNTPLHLAASHYRPKIVQALTWDTSVDLNWLNNNHQTPLDAFEQFKQQDNPPIVQRLTWCQLKSAGVQNAERGSHSIQVPSSPFKPKAKNTEFYKDRINTLMVVSTLITTVAFTGGFTLPGGTNSNPPGQGMALMLNHVWFKPYILCTTISMYGGISVVIILIWAQLGDVTLALFALKVARPLLGITLATLSVAFLAGVHLAISDLSWLTTTVRILCVVFIILLLLLYTLLWFPSESSNVIMRYISFYPFQFLTWLTEKDSIEGIFTLHDFDTDTKELEEHENGGKQTEETEEHEYGGKQTEETEETEEVDEGENEKDDNDNAEHEDNNDNVEDKEDNEDEDKDTHK</sequence>
<dbReference type="AlphaFoldDB" id="A0A0S3SJV6"/>
<proteinExistence type="predicted"/>